<dbReference type="Proteomes" id="UP001631993">
    <property type="component" value="Unassembled WGS sequence"/>
</dbReference>
<dbReference type="EMBL" id="JBJVNE010000544">
    <property type="protein sequence ID" value="MFM9653891.1"/>
    <property type="molecule type" value="Genomic_DNA"/>
</dbReference>
<keyword evidence="2" id="KW-1185">Reference proteome</keyword>
<accession>A0ABW9J0X3</accession>
<dbReference type="RefSeq" id="WP_409098133.1">
    <property type="nucleotide sequence ID" value="NZ_JBJVNE010000544.1"/>
</dbReference>
<evidence type="ECO:0000313" key="2">
    <source>
        <dbReference type="Proteomes" id="UP001631993"/>
    </source>
</evidence>
<feature type="non-terminal residue" evidence="1">
    <location>
        <position position="60"/>
    </location>
</feature>
<reference evidence="1 2" key="1">
    <citation type="submission" date="2024-12" db="EMBL/GenBank/DDBJ databases">
        <title>Forecasting of Potato common scab and diversities of Pathogenic streptomyces spp. in china.</title>
        <authorList>
            <person name="Handique U."/>
            <person name="Wu J."/>
        </authorList>
    </citation>
    <scope>NUCLEOTIDE SEQUENCE [LARGE SCALE GENOMIC DNA]</scope>
    <source>
        <strain evidence="1 2">ZRIMU1585</strain>
    </source>
</reference>
<comment type="caution">
    <text evidence="1">The sequence shown here is derived from an EMBL/GenBank/DDBJ whole genome shotgun (WGS) entry which is preliminary data.</text>
</comment>
<gene>
    <name evidence="1" type="ORF">ACKI1S_48940</name>
</gene>
<evidence type="ECO:0008006" key="3">
    <source>
        <dbReference type="Google" id="ProtNLM"/>
    </source>
</evidence>
<proteinExistence type="predicted"/>
<organism evidence="1 2">
    <name type="scientific">Streptomyces galilaeus</name>
    <dbReference type="NCBI Taxonomy" id="33899"/>
    <lineage>
        <taxon>Bacteria</taxon>
        <taxon>Bacillati</taxon>
        <taxon>Actinomycetota</taxon>
        <taxon>Actinomycetes</taxon>
        <taxon>Kitasatosporales</taxon>
        <taxon>Streptomycetaceae</taxon>
        <taxon>Streptomyces</taxon>
    </lineage>
</organism>
<protein>
    <recommendedName>
        <fullName evidence="3">Universal stress protein</fullName>
    </recommendedName>
</protein>
<name>A0ABW9J0X3_STRGJ</name>
<evidence type="ECO:0000313" key="1">
    <source>
        <dbReference type="EMBL" id="MFM9653891.1"/>
    </source>
</evidence>
<sequence>MSAPVVVGYTATDAGADALALGIRLARAIQAPLEVVLVLPDDARSVITPPDAAYARLVRE</sequence>